<dbReference type="InterPro" id="IPR006015">
    <property type="entry name" value="Universal_stress_UspA"/>
</dbReference>
<evidence type="ECO:0000313" key="3">
    <source>
        <dbReference type="Proteomes" id="UP000311919"/>
    </source>
</evidence>
<dbReference type="PRINTS" id="PR01438">
    <property type="entry name" value="UNVRSLSTRESS"/>
</dbReference>
<proteinExistence type="predicted"/>
<dbReference type="PANTHER" id="PTHR46989">
    <property type="entry name" value="USP DOMAIN-CONTAINING PROTEIN"/>
    <property type="match status" value="1"/>
</dbReference>
<dbReference type="Proteomes" id="UP000311919">
    <property type="component" value="Unassembled WGS sequence"/>
</dbReference>
<dbReference type="AlphaFoldDB" id="A0A4Z2DQ58"/>
<dbReference type="SUPFAM" id="SSF52402">
    <property type="entry name" value="Adenine nucleotide alpha hydrolases-like"/>
    <property type="match status" value="1"/>
</dbReference>
<reference evidence="2 3" key="1">
    <citation type="submission" date="2019-03" db="EMBL/GenBank/DDBJ databases">
        <title>An improved genome assembly of the fluke Schistosoma japonicum.</title>
        <authorList>
            <person name="Hu W."/>
            <person name="Luo F."/>
            <person name="Yin M."/>
            <person name="Mo X."/>
            <person name="Sun C."/>
            <person name="Wu Q."/>
            <person name="Zhu B."/>
            <person name="Xiang M."/>
            <person name="Wang J."/>
            <person name="Wang Y."/>
            <person name="Zhang T."/>
            <person name="Xu B."/>
            <person name="Zheng H."/>
            <person name="Feng Z."/>
        </authorList>
    </citation>
    <scope>NUCLEOTIDE SEQUENCE [LARGE SCALE GENOMIC DNA]</scope>
    <source>
        <strain evidence="2">HuSjv2</strain>
        <tissue evidence="2">Worms</tissue>
    </source>
</reference>
<feature type="domain" description="UspA" evidence="1">
    <location>
        <begin position="17"/>
        <end position="151"/>
    </location>
</feature>
<protein>
    <recommendedName>
        <fullName evidence="1">UspA domain-containing protein</fullName>
    </recommendedName>
</protein>
<evidence type="ECO:0000259" key="1">
    <source>
        <dbReference type="Pfam" id="PF00582"/>
    </source>
</evidence>
<organism evidence="2 3">
    <name type="scientific">Schistosoma japonicum</name>
    <name type="common">Blood fluke</name>
    <dbReference type="NCBI Taxonomy" id="6182"/>
    <lineage>
        <taxon>Eukaryota</taxon>
        <taxon>Metazoa</taxon>
        <taxon>Spiralia</taxon>
        <taxon>Lophotrochozoa</taxon>
        <taxon>Platyhelminthes</taxon>
        <taxon>Trematoda</taxon>
        <taxon>Digenea</taxon>
        <taxon>Strigeidida</taxon>
        <taxon>Schistosomatoidea</taxon>
        <taxon>Schistosomatidae</taxon>
        <taxon>Schistosoma</taxon>
    </lineage>
</organism>
<dbReference type="Gene3D" id="3.40.50.620">
    <property type="entry name" value="HUPs"/>
    <property type="match status" value="1"/>
</dbReference>
<dbReference type="OrthoDB" id="843225at2759"/>
<dbReference type="Pfam" id="PF00582">
    <property type="entry name" value="Usp"/>
    <property type="match status" value="1"/>
</dbReference>
<dbReference type="CDD" id="cd23659">
    <property type="entry name" value="USP_At3g01520-like"/>
    <property type="match status" value="1"/>
</dbReference>
<dbReference type="InterPro" id="IPR014729">
    <property type="entry name" value="Rossmann-like_a/b/a_fold"/>
</dbReference>
<dbReference type="STRING" id="6182.A0A4Z2DQ58"/>
<dbReference type="PANTHER" id="PTHR46989:SF3">
    <property type="entry name" value="USPA DOMAIN-CONTAINING PROTEIN"/>
    <property type="match status" value="1"/>
</dbReference>
<gene>
    <name evidence="2" type="ORF">EWB00_010068</name>
</gene>
<accession>A0A4Z2DQ58</accession>
<sequence length="160" mass="17905">MSRRLSTFSKVPPIGSRSVLIAIDGSEHSKKAFDYYVNWLHRPDDSVTIYHAVEPVSLPTLSLSSPMANVKRVRELENDYSAECLRHNLIYQFLYESVEHIGASIIQQVEKYEVRLIVIGSRGLGAIKRTIMGSVSDYVVHHANTAVCVVPSIDEVECTS</sequence>
<dbReference type="EMBL" id="SKCS01000070">
    <property type="protein sequence ID" value="TNN18579.1"/>
    <property type="molecule type" value="Genomic_DNA"/>
</dbReference>
<keyword evidence="3" id="KW-1185">Reference proteome</keyword>
<evidence type="ECO:0000313" key="2">
    <source>
        <dbReference type="EMBL" id="TNN18579.1"/>
    </source>
</evidence>
<comment type="caution">
    <text evidence="2">The sequence shown here is derived from an EMBL/GenBank/DDBJ whole genome shotgun (WGS) entry which is preliminary data.</text>
</comment>
<dbReference type="InterPro" id="IPR006016">
    <property type="entry name" value="UspA"/>
</dbReference>
<name>A0A4Z2DQ58_SCHJA</name>